<sequence>MVAPGAGGKSHIPAKKAQKNGDKKISPYRRLSNLYPMSKPILP</sequence>
<name>A0A482MFN4_9CAUD</name>
<reference evidence="3" key="1">
    <citation type="submission" date="2019-03" db="EMBL/GenBank/DDBJ databases">
        <authorList>
            <person name="Bockoven R."/>
            <person name="Gutierrez J."/>
            <person name="Newkirk H."/>
            <person name="Liu M."/>
            <person name="Ramsey J."/>
            <person name="Cahill J."/>
        </authorList>
    </citation>
    <scope>NUCLEOTIDE SEQUENCE [LARGE SCALE GENOMIC DNA]</scope>
</reference>
<evidence type="ECO:0000313" key="3">
    <source>
        <dbReference type="Proteomes" id="UP000307326"/>
    </source>
</evidence>
<feature type="region of interest" description="Disordered" evidence="1">
    <location>
        <begin position="1"/>
        <end position="31"/>
    </location>
</feature>
<dbReference type="Proteomes" id="UP000307326">
    <property type="component" value="Segment"/>
</dbReference>
<gene>
    <name evidence="2" type="ORF">CPT_Parlo_082</name>
</gene>
<organism evidence="2 3">
    <name type="scientific">Serratia phage Parlo</name>
    <dbReference type="NCBI Taxonomy" id="2557554"/>
    <lineage>
        <taxon>Viruses</taxon>
        <taxon>Duplodnaviria</taxon>
        <taxon>Heunggongvirae</taxon>
        <taxon>Uroviricota</taxon>
        <taxon>Caudoviricetes</taxon>
        <taxon>Parlovirus</taxon>
        <taxon>Parlovirus parlo</taxon>
    </lineage>
</organism>
<dbReference type="EMBL" id="MK618715">
    <property type="protein sequence ID" value="QBQ72231.1"/>
    <property type="molecule type" value="Genomic_DNA"/>
</dbReference>
<evidence type="ECO:0000313" key="2">
    <source>
        <dbReference type="EMBL" id="QBQ72231.1"/>
    </source>
</evidence>
<accession>A0A482MFN4</accession>
<keyword evidence="3" id="KW-1185">Reference proteome</keyword>
<evidence type="ECO:0000256" key="1">
    <source>
        <dbReference type="SAM" id="MobiDB-lite"/>
    </source>
</evidence>
<protein>
    <submittedName>
        <fullName evidence="2">Uncharacterized protein</fullName>
    </submittedName>
</protein>
<proteinExistence type="predicted"/>